<gene>
    <name evidence="11" type="ORF">MANT1106_LOCUS20625</name>
</gene>
<feature type="region of interest" description="Disordered" evidence="10">
    <location>
        <begin position="559"/>
        <end position="603"/>
    </location>
</feature>
<dbReference type="PANTHER" id="PTHR10631:SF3">
    <property type="entry name" value="TRNA (GUANINE(26)-N(2))-DIMETHYLTRANSFERASE"/>
    <property type="match status" value="1"/>
</dbReference>
<dbReference type="GO" id="GO:0160104">
    <property type="term" value="F:tRNA (guanine(26)-N2)-dimethyltransferase activity"/>
    <property type="evidence" value="ECO:0007669"/>
    <property type="project" value="UniProtKB-UniRule"/>
</dbReference>
<dbReference type="InterPro" id="IPR002905">
    <property type="entry name" value="Trm1"/>
</dbReference>
<dbReference type="Gene3D" id="3.40.50.150">
    <property type="entry name" value="Vaccinia Virus protein VP39"/>
    <property type="match status" value="1"/>
</dbReference>
<sequence>MASPHLDGEKTLDPPEGFTVLQEGKARILQRENDVFYNKAQVVNRDLSLSVMRQFQRVRAREHEADKRMPKNKRGKGQMCATPRDSPILPHLMSPEEIEEMFKTQLMHEGDEEGAGAGTGGGGEASAGAKVGTDAGARTATGDGDGGEVGAERHVVREKPPLRPLRILEGMAASGLRAIRYARELDGVGCVVANDLDPTAIEAIKRNKTFNAGHSSDAAARMEKVVCAGTDVRMLMMQHEKMFDAVDLDPYGTPSTLLDGAVQAVADGGLLLITATDMAVLCGNNGEVCWTKYGSYPLRAKYCHEQALRILLASIDAAAGRYKRHIVPVLSVSVDFYIRCFVRVYTSAKDAKLAPTKVSYCYQCVGCDTYAMQPVGRTATKGGSTKFQPGRGPAVPQNCPNCGWVLNMGGPFWSDPIHDQAWVSETKKEVEENKSTYPGYDKIHALLTTVEEELPDCPLHYEIHSMSQCLKATPPPMALFRSAVINAGYRVSPAHCNPLAVKTDAPSEVLWDILRCWVKEHPVKPQKDKTPGSVILGKEPTVVANWTRVNGAFTKAQRDGVTRFPNNPEENWGPKMRAGRPMPGSGSGGDEVKHGATKKQRTQ</sequence>
<evidence type="ECO:0000256" key="9">
    <source>
        <dbReference type="PROSITE-ProRule" id="PRU00958"/>
    </source>
</evidence>
<keyword evidence="4 9" id="KW-0949">S-adenosyl-L-methionine</keyword>
<dbReference type="PANTHER" id="PTHR10631">
    <property type="entry name" value="N 2 ,N 2 -DIMETHYLGUANOSINE TRNA METHYLTRANSFERASE"/>
    <property type="match status" value="1"/>
</dbReference>
<dbReference type="InterPro" id="IPR042296">
    <property type="entry name" value="tRNA_met_Trm1_C"/>
</dbReference>
<dbReference type="GO" id="GO:0000049">
    <property type="term" value="F:tRNA binding"/>
    <property type="evidence" value="ECO:0007669"/>
    <property type="project" value="UniProtKB-UniRule"/>
</dbReference>
<evidence type="ECO:0000256" key="8">
    <source>
        <dbReference type="ARBA" id="ARBA00051897"/>
    </source>
</evidence>
<keyword evidence="2 9" id="KW-0489">Methyltransferase</keyword>
<evidence type="ECO:0000256" key="3">
    <source>
        <dbReference type="ARBA" id="ARBA00022679"/>
    </source>
</evidence>
<dbReference type="GO" id="GO:0002940">
    <property type="term" value="P:tRNA N2-guanine methylation"/>
    <property type="evidence" value="ECO:0007669"/>
    <property type="project" value="TreeGrafter"/>
</dbReference>
<dbReference type="EC" id="2.1.1.216" evidence="7 9"/>
<keyword evidence="5 9" id="KW-0819">tRNA processing</keyword>
<dbReference type="AlphaFoldDB" id="A0A7S0T485"/>
<evidence type="ECO:0000313" key="11">
    <source>
        <dbReference type="EMBL" id="CAD8721412.1"/>
    </source>
</evidence>
<dbReference type="EMBL" id="HBFC01034678">
    <property type="protein sequence ID" value="CAD8721412.1"/>
    <property type="molecule type" value="Transcribed_RNA"/>
</dbReference>
<dbReference type="PROSITE" id="PS51626">
    <property type="entry name" value="SAM_MT_TRM1"/>
    <property type="match status" value="1"/>
</dbReference>
<proteinExistence type="inferred from homology"/>
<feature type="region of interest" description="Disordered" evidence="10">
    <location>
        <begin position="60"/>
        <end position="90"/>
    </location>
</feature>
<evidence type="ECO:0000256" key="5">
    <source>
        <dbReference type="ARBA" id="ARBA00022694"/>
    </source>
</evidence>
<dbReference type="Gene3D" id="3.30.56.70">
    <property type="entry name" value="N2,N2-dimethylguanosine tRNA methyltransferase, C-terminal domain"/>
    <property type="match status" value="1"/>
</dbReference>
<protein>
    <recommendedName>
        <fullName evidence="7 9">tRNA (guanine(26)-N(2))-dimethyltransferase</fullName>
        <ecNumber evidence="7 9">2.1.1.216</ecNumber>
    </recommendedName>
</protein>
<dbReference type="SUPFAM" id="SSF53335">
    <property type="entry name" value="S-adenosyl-L-methionine-dependent methyltransferases"/>
    <property type="match status" value="1"/>
</dbReference>
<keyword evidence="6 9" id="KW-0694">RNA-binding</keyword>
<evidence type="ECO:0000256" key="4">
    <source>
        <dbReference type="ARBA" id="ARBA00022691"/>
    </source>
</evidence>
<dbReference type="InterPro" id="IPR029063">
    <property type="entry name" value="SAM-dependent_MTases_sf"/>
</dbReference>
<dbReference type="FunFam" id="3.30.56.70:FF:000001">
    <property type="entry name" value="tRNA (guanine(26)-N(2))-dimethyltransferase"/>
    <property type="match status" value="1"/>
</dbReference>
<keyword evidence="3 9" id="KW-0808">Transferase</keyword>
<organism evidence="11">
    <name type="scientific">Mantoniella antarctica</name>
    <dbReference type="NCBI Taxonomy" id="81844"/>
    <lineage>
        <taxon>Eukaryota</taxon>
        <taxon>Viridiplantae</taxon>
        <taxon>Chlorophyta</taxon>
        <taxon>Mamiellophyceae</taxon>
        <taxon>Mamiellales</taxon>
        <taxon>Mamiellaceae</taxon>
        <taxon>Mantoniella</taxon>
    </lineage>
</organism>
<keyword evidence="1 9" id="KW-0820">tRNA-binding</keyword>
<accession>A0A7S0T485</accession>
<evidence type="ECO:0000256" key="2">
    <source>
        <dbReference type="ARBA" id="ARBA00022603"/>
    </source>
</evidence>
<evidence type="ECO:0000256" key="1">
    <source>
        <dbReference type="ARBA" id="ARBA00022555"/>
    </source>
</evidence>
<feature type="compositionally biased region" description="Basic and acidic residues" evidence="10">
    <location>
        <begin position="60"/>
        <end position="69"/>
    </location>
</feature>
<feature type="region of interest" description="Disordered" evidence="10">
    <location>
        <begin position="111"/>
        <end position="157"/>
    </location>
</feature>
<feature type="compositionally biased region" description="Low complexity" evidence="10">
    <location>
        <begin position="126"/>
        <end position="142"/>
    </location>
</feature>
<comment type="catalytic activity">
    <reaction evidence="8 9">
        <text>guanosine(26) in tRNA + 2 S-adenosyl-L-methionine = N(2)-dimethylguanosine(26) in tRNA + 2 S-adenosyl-L-homocysteine + 2 H(+)</text>
        <dbReference type="Rhea" id="RHEA:43140"/>
        <dbReference type="Rhea" id="RHEA-COMP:10359"/>
        <dbReference type="Rhea" id="RHEA-COMP:10360"/>
        <dbReference type="ChEBI" id="CHEBI:15378"/>
        <dbReference type="ChEBI" id="CHEBI:57856"/>
        <dbReference type="ChEBI" id="CHEBI:59789"/>
        <dbReference type="ChEBI" id="CHEBI:74269"/>
        <dbReference type="ChEBI" id="CHEBI:74513"/>
        <dbReference type="EC" id="2.1.1.216"/>
    </reaction>
</comment>
<name>A0A7S0T485_9CHLO</name>
<evidence type="ECO:0000256" key="10">
    <source>
        <dbReference type="SAM" id="MobiDB-lite"/>
    </source>
</evidence>
<comment type="similarity">
    <text evidence="9">Belongs to the class I-like SAM-binding methyltransferase superfamily. Trm1 family.</text>
</comment>
<evidence type="ECO:0000256" key="7">
    <source>
        <dbReference type="ARBA" id="ARBA00039099"/>
    </source>
</evidence>
<dbReference type="Pfam" id="PF02005">
    <property type="entry name" value="TRM"/>
    <property type="match status" value="1"/>
</dbReference>
<evidence type="ECO:0000256" key="6">
    <source>
        <dbReference type="ARBA" id="ARBA00022884"/>
    </source>
</evidence>
<dbReference type="GO" id="GO:0005634">
    <property type="term" value="C:nucleus"/>
    <property type="evidence" value="ECO:0007669"/>
    <property type="project" value="TreeGrafter"/>
</dbReference>
<feature type="compositionally biased region" description="Gly residues" evidence="10">
    <location>
        <begin position="115"/>
        <end position="125"/>
    </location>
</feature>
<reference evidence="11" key="1">
    <citation type="submission" date="2021-01" db="EMBL/GenBank/DDBJ databases">
        <authorList>
            <person name="Corre E."/>
            <person name="Pelletier E."/>
            <person name="Niang G."/>
            <person name="Scheremetjew M."/>
            <person name="Finn R."/>
            <person name="Kale V."/>
            <person name="Holt S."/>
            <person name="Cochrane G."/>
            <person name="Meng A."/>
            <person name="Brown T."/>
            <person name="Cohen L."/>
        </authorList>
    </citation>
    <scope>NUCLEOTIDE SEQUENCE</scope>
    <source>
        <strain evidence="11">SL-175</strain>
    </source>
</reference>
<dbReference type="NCBIfam" id="TIGR00308">
    <property type="entry name" value="TRM1"/>
    <property type="match status" value="1"/>
</dbReference>